<sequence length="202" mass="21933">MSGDLESTRAKYFRHFHTSHKTLYDGSEIQHPKGNLTASVDGDYDIKADSVDFNHTPVLNVKNVLRTVKTTVTGPFTGLASQSFPLFRASPGDTIYDQYANVTIGFASLGVRQGTKMEAGDAGDVDGFGKSISASPIGWKWISSAPQYAKGEYIFNASPFYREHKTYAIGTLILAKLTASDLLLASLGAGSIDFYVDVMSRD</sequence>
<protein>
    <submittedName>
        <fullName evidence="1">Uncharacterized protein</fullName>
    </submittedName>
</protein>
<organism evidence="1">
    <name type="scientific">viral metagenome</name>
    <dbReference type="NCBI Taxonomy" id="1070528"/>
    <lineage>
        <taxon>unclassified sequences</taxon>
        <taxon>metagenomes</taxon>
        <taxon>organismal metagenomes</taxon>
    </lineage>
</organism>
<reference evidence="1" key="1">
    <citation type="submission" date="2020-03" db="EMBL/GenBank/DDBJ databases">
        <title>The deep terrestrial virosphere.</title>
        <authorList>
            <person name="Holmfeldt K."/>
            <person name="Nilsson E."/>
            <person name="Simone D."/>
            <person name="Lopez-Fernandez M."/>
            <person name="Wu X."/>
            <person name="de Brujin I."/>
            <person name="Lundin D."/>
            <person name="Andersson A."/>
            <person name="Bertilsson S."/>
            <person name="Dopson M."/>
        </authorList>
    </citation>
    <scope>NUCLEOTIDE SEQUENCE</scope>
    <source>
        <strain evidence="1">MM415B00797</strain>
    </source>
</reference>
<proteinExistence type="predicted"/>
<evidence type="ECO:0000313" key="1">
    <source>
        <dbReference type="EMBL" id="QJA62324.1"/>
    </source>
</evidence>
<gene>
    <name evidence="1" type="ORF">MM415B00797_0039</name>
</gene>
<dbReference type="EMBL" id="MT141467">
    <property type="protein sequence ID" value="QJA62324.1"/>
    <property type="molecule type" value="Genomic_DNA"/>
</dbReference>
<dbReference type="AlphaFoldDB" id="A0A6M3IYB2"/>
<name>A0A6M3IYB2_9ZZZZ</name>
<accession>A0A6M3IYB2</accession>